<evidence type="ECO:0000313" key="2">
    <source>
        <dbReference type="Proteomes" id="UP000009226"/>
    </source>
</evidence>
<protein>
    <submittedName>
        <fullName evidence="1">Uncharacterized protein</fullName>
    </submittedName>
</protein>
<gene>
    <name evidence="1" type="ordered locus">Desca_0576</name>
</gene>
<dbReference type="HOGENOM" id="CLU_655155_0_0_9"/>
<proteinExistence type="predicted"/>
<dbReference type="EMBL" id="CP002736">
    <property type="protein sequence ID" value="AEF93466.1"/>
    <property type="molecule type" value="Genomic_DNA"/>
</dbReference>
<name>F6B7U4_DESCC</name>
<organism evidence="1 2">
    <name type="scientific">Desulfotomaculum nigrificans (strain DSM 14880 / VKM B-2319 / CO-1-SRB)</name>
    <name type="common">Desulfotomaculum carboxydivorans</name>
    <dbReference type="NCBI Taxonomy" id="868595"/>
    <lineage>
        <taxon>Bacteria</taxon>
        <taxon>Bacillati</taxon>
        <taxon>Bacillota</taxon>
        <taxon>Clostridia</taxon>
        <taxon>Eubacteriales</taxon>
        <taxon>Desulfotomaculaceae</taxon>
        <taxon>Desulfotomaculum</taxon>
    </lineage>
</organism>
<dbReference type="eggNOG" id="ENOG5033XM6">
    <property type="taxonomic scope" value="Bacteria"/>
</dbReference>
<sequence length="452" mass="52194">MKVLLTFVGEQDPYSDKTGEEGSIVTLCRHLKPQVVYLFPTAAGFNVRSETQSRAVDTENWIKTEIDSTIRIFIRPLSFTDPTDYAVILPLARRAMAGVLQELEQVACEFHINCSSGTPQLKSTWLILANAGLLKNCHLWQVANPQFKQENRVNRLEVTFLEEENLLSRIKQYAKEFLFQGIADECNRLKDISLYSYRKEKAALLARIFNAYQSWDLIRYDDAYKRLNSVYNEASKTRDLAELAMVLEPQVKVLAVLKDNKEKENKFNLVDLYMNARRRLIRADYTDTLSRFWRIYEGVLFYHFRNRYQIEPGDLHKSNDQARVKAILNSSHFYSGVKQLSISSSVKVLKEIFKDKIFGKLAEQTITATRGQSSQNLEVFKLLEELRSKRNESIVAHGMKPVMEDDAVNCMRVAEVVLKEFIPETAELIDNYPLNFQQVLKVIEILDTAFSL</sequence>
<accession>F6B7U4</accession>
<dbReference type="AlphaFoldDB" id="F6B7U4"/>
<dbReference type="STRING" id="868595.Desca_0576"/>
<keyword evidence="2" id="KW-1185">Reference proteome</keyword>
<dbReference type="Pfam" id="PF09670">
    <property type="entry name" value="Cas_Cas02710"/>
    <property type="match status" value="1"/>
</dbReference>
<evidence type="ECO:0000313" key="1">
    <source>
        <dbReference type="EMBL" id="AEF93466.1"/>
    </source>
</evidence>
<dbReference type="KEGG" id="dca:Desca_0576"/>
<dbReference type="RefSeq" id="WP_013809708.1">
    <property type="nucleotide sequence ID" value="NC_015565.1"/>
</dbReference>
<dbReference type="Proteomes" id="UP000009226">
    <property type="component" value="Chromosome"/>
</dbReference>
<reference evidence="1 2" key="1">
    <citation type="submission" date="2011-05" db="EMBL/GenBank/DDBJ databases">
        <title>Complete sequence of Desulfotomaculum carboxydivorans CO-1-SRB.</title>
        <authorList>
            <consortium name="US DOE Joint Genome Institute"/>
            <person name="Lucas S."/>
            <person name="Han J."/>
            <person name="Lapidus A."/>
            <person name="Cheng J.-F."/>
            <person name="Goodwin L."/>
            <person name="Pitluck S."/>
            <person name="Peters L."/>
            <person name="Mikhailova N."/>
            <person name="Lu M."/>
            <person name="Han C."/>
            <person name="Tapia R."/>
            <person name="Land M."/>
            <person name="Hauser L."/>
            <person name="Kyrpides N."/>
            <person name="Ivanova N."/>
            <person name="Pagani I."/>
            <person name="Stams A."/>
            <person name="Plugge C."/>
            <person name="Muyzer G."/>
            <person name="Kuever J."/>
            <person name="Parshina S."/>
            <person name="Ivanova A."/>
            <person name="Nazina T."/>
            <person name="Woyke T."/>
        </authorList>
    </citation>
    <scope>NUCLEOTIDE SEQUENCE [LARGE SCALE GENOMIC DNA]</scope>
    <source>
        <strain evidence="2">DSM 14880 / VKM B-2319 / CO-1-SRB</strain>
    </source>
</reference>